<dbReference type="RefSeq" id="WP_055329170.1">
    <property type="nucleotide sequence ID" value="NZ_CDLK01000014.1"/>
</dbReference>
<dbReference type="Proteomes" id="UP000049685">
    <property type="component" value="Unassembled WGS sequence"/>
</dbReference>
<organism evidence="1 2">
    <name type="scientific">Paraclostridium sordellii</name>
    <name type="common">Clostridium sordellii</name>
    <dbReference type="NCBI Taxonomy" id="1505"/>
    <lineage>
        <taxon>Bacteria</taxon>
        <taxon>Bacillati</taxon>
        <taxon>Bacillota</taxon>
        <taxon>Clostridia</taxon>
        <taxon>Peptostreptococcales</taxon>
        <taxon>Peptostreptococcaceae</taxon>
        <taxon>Paraclostridium</taxon>
    </lineage>
</organism>
<comment type="caution">
    <text evidence="1">The sequence shown here is derived from an EMBL/GenBank/DDBJ whole genome shotgun (WGS) entry which is preliminary data.</text>
</comment>
<dbReference type="AlphaFoldDB" id="A0A9P1L3P6"/>
<name>A0A9P1L3P6_PARSO</name>
<evidence type="ECO:0000313" key="1">
    <source>
        <dbReference type="EMBL" id="CEO32817.1"/>
    </source>
</evidence>
<accession>A0A9P1L3P6</accession>
<proteinExistence type="predicted"/>
<reference evidence="2" key="1">
    <citation type="submission" date="2015-01" db="EMBL/GenBank/DDBJ databases">
        <authorList>
            <person name="Aslett A.Martin."/>
            <person name="De Silva Nishadi"/>
        </authorList>
    </citation>
    <scope>NUCLEOTIDE SEQUENCE [LARGE SCALE GENOMIC DNA]</scope>
    <source>
        <strain evidence="2">UMC4404</strain>
    </source>
</reference>
<evidence type="ECO:0000313" key="2">
    <source>
        <dbReference type="Proteomes" id="UP000049685"/>
    </source>
</evidence>
<protein>
    <submittedName>
        <fullName evidence="1">Uncharacterized protein</fullName>
    </submittedName>
</protein>
<gene>
    <name evidence="1" type="ORF">UMC4404_07971</name>
</gene>
<dbReference type="EMBL" id="CDNY01000003">
    <property type="protein sequence ID" value="CEO32817.1"/>
    <property type="molecule type" value="Genomic_DNA"/>
</dbReference>
<sequence length="136" mass="15402">MDNNQKKVTNNPIENSKINCKNNKKTLGLANFTYADYVILSSTLSYAVAEELTDDDLDFLLVFLSQIAADLALIRTKRGYAQKLLAEQAEQASEQTVVEESSLIEIPEDVIVNELGRNTKKITKKKKIKKKRLKIR</sequence>